<dbReference type="SUPFAM" id="SSF52540">
    <property type="entry name" value="P-loop containing nucleoside triphosphate hydrolases"/>
    <property type="match status" value="1"/>
</dbReference>
<dbReference type="InterPro" id="IPR048333">
    <property type="entry name" value="HA2_WH"/>
</dbReference>
<feature type="region of interest" description="Disordered" evidence="11">
    <location>
        <begin position="294"/>
        <end position="331"/>
    </location>
</feature>
<dbReference type="Pfam" id="PF00270">
    <property type="entry name" value="DEAD"/>
    <property type="match status" value="1"/>
</dbReference>
<dbReference type="OrthoDB" id="10253254at2759"/>
<evidence type="ECO:0000256" key="10">
    <source>
        <dbReference type="ARBA" id="ARBA00047984"/>
    </source>
</evidence>
<dbReference type="GO" id="GO:0071013">
    <property type="term" value="C:catalytic step 2 spliceosome"/>
    <property type="evidence" value="ECO:0007669"/>
    <property type="project" value="TreeGrafter"/>
</dbReference>
<dbReference type="FunFam" id="3.40.50.300:FF:000101">
    <property type="entry name" value="Pre-mRNA-splicing factor ATP-dependent RNA helicase"/>
    <property type="match status" value="1"/>
</dbReference>
<evidence type="ECO:0000256" key="11">
    <source>
        <dbReference type="SAM" id="MobiDB-lite"/>
    </source>
</evidence>
<dbReference type="InterPro" id="IPR027417">
    <property type="entry name" value="P-loop_NTPase"/>
</dbReference>
<dbReference type="Pfam" id="PF00271">
    <property type="entry name" value="Helicase_C"/>
    <property type="match status" value="1"/>
</dbReference>
<keyword evidence="7" id="KW-0067">ATP-binding</keyword>
<feature type="region of interest" description="Disordered" evidence="11">
    <location>
        <begin position="74"/>
        <end position="103"/>
    </location>
</feature>
<dbReference type="InterPro" id="IPR007502">
    <property type="entry name" value="Helicase-assoc_dom"/>
</dbReference>
<dbReference type="InterPro" id="IPR012340">
    <property type="entry name" value="NA-bd_OB-fold"/>
</dbReference>
<keyword evidence="8" id="KW-0508">mRNA splicing</keyword>
<dbReference type="InterPro" id="IPR002464">
    <property type="entry name" value="DNA/RNA_helicase_DEAH_CS"/>
</dbReference>
<feature type="domain" description="Helicase ATP-binding" evidence="13">
    <location>
        <begin position="510"/>
        <end position="673"/>
    </location>
</feature>
<evidence type="ECO:0000256" key="1">
    <source>
        <dbReference type="ARBA" id="ARBA00004123"/>
    </source>
</evidence>
<dbReference type="GO" id="GO:0005684">
    <property type="term" value="C:U2-type spliceosomal complex"/>
    <property type="evidence" value="ECO:0007669"/>
    <property type="project" value="UniProtKB-ARBA"/>
</dbReference>
<dbReference type="FunFam" id="3.40.50.300:FF:000191">
    <property type="entry name" value="Pre-mRNA-splicing factor ATP-dependent RNA helicase"/>
    <property type="match status" value="1"/>
</dbReference>
<proteinExistence type="predicted"/>
<dbReference type="InterPro" id="IPR049621">
    <property type="entry name" value="S1_DHX8_helicase"/>
</dbReference>
<feature type="compositionally biased region" description="Basic residues" evidence="11">
    <location>
        <begin position="155"/>
        <end position="181"/>
    </location>
</feature>
<keyword evidence="6" id="KW-0347">Helicase</keyword>
<evidence type="ECO:0000313" key="16">
    <source>
        <dbReference type="Proteomes" id="UP000646827"/>
    </source>
</evidence>
<comment type="caution">
    <text evidence="15">The sequence shown here is derived from an EMBL/GenBank/DDBJ whole genome shotgun (WGS) entry which is preliminary data.</text>
</comment>
<feature type="domain" description="Helicase C-terminal" evidence="14">
    <location>
        <begin position="691"/>
        <end position="871"/>
    </location>
</feature>
<evidence type="ECO:0000256" key="8">
    <source>
        <dbReference type="ARBA" id="ARBA00023187"/>
    </source>
</evidence>
<keyword evidence="16" id="KW-1185">Reference proteome</keyword>
<evidence type="ECO:0000313" key="15">
    <source>
        <dbReference type="EMBL" id="KAG2224568.1"/>
    </source>
</evidence>
<dbReference type="SMART" id="SM00487">
    <property type="entry name" value="DEXDc"/>
    <property type="match status" value="1"/>
</dbReference>
<evidence type="ECO:0000256" key="7">
    <source>
        <dbReference type="ARBA" id="ARBA00022840"/>
    </source>
</evidence>
<keyword evidence="9" id="KW-0539">Nucleus</keyword>
<evidence type="ECO:0000259" key="13">
    <source>
        <dbReference type="PROSITE" id="PS51192"/>
    </source>
</evidence>
<dbReference type="PANTHER" id="PTHR18934:SF85">
    <property type="entry name" value="ATP-DEPENDENT RNA HELICASE DHX8"/>
    <property type="match status" value="1"/>
</dbReference>
<dbReference type="Gene3D" id="1.20.120.1080">
    <property type="match status" value="1"/>
</dbReference>
<keyword evidence="5" id="KW-0378">Hydrolase</keyword>
<accession>A0A8H7S9P6</accession>
<dbReference type="Pfam" id="PF04408">
    <property type="entry name" value="WHD_HA2"/>
    <property type="match status" value="1"/>
</dbReference>
<keyword evidence="4" id="KW-0547">Nucleotide-binding</keyword>
<evidence type="ECO:0000256" key="4">
    <source>
        <dbReference type="ARBA" id="ARBA00022741"/>
    </source>
</evidence>
<dbReference type="CDD" id="cd18791">
    <property type="entry name" value="SF2_C_RHA"/>
    <property type="match status" value="1"/>
</dbReference>
<evidence type="ECO:0000256" key="3">
    <source>
        <dbReference type="ARBA" id="ARBA00022664"/>
    </source>
</evidence>
<feature type="domain" description="S1 motif" evidence="12">
    <location>
        <begin position="204"/>
        <end position="275"/>
    </location>
</feature>
<dbReference type="Pfam" id="PF00575">
    <property type="entry name" value="S1"/>
    <property type="match status" value="1"/>
</dbReference>
<comment type="catalytic activity">
    <reaction evidence="10">
        <text>ATP + H2O = ADP + phosphate + H(+)</text>
        <dbReference type="Rhea" id="RHEA:13065"/>
        <dbReference type="ChEBI" id="CHEBI:15377"/>
        <dbReference type="ChEBI" id="CHEBI:15378"/>
        <dbReference type="ChEBI" id="CHEBI:30616"/>
        <dbReference type="ChEBI" id="CHEBI:43474"/>
        <dbReference type="ChEBI" id="CHEBI:456216"/>
        <dbReference type="EC" id="3.6.4.13"/>
    </reaction>
</comment>
<dbReference type="GO" id="GO:0003723">
    <property type="term" value="F:RNA binding"/>
    <property type="evidence" value="ECO:0007669"/>
    <property type="project" value="TreeGrafter"/>
</dbReference>
<dbReference type="GO" id="GO:0005524">
    <property type="term" value="F:ATP binding"/>
    <property type="evidence" value="ECO:0007669"/>
    <property type="project" value="UniProtKB-KW"/>
</dbReference>
<dbReference type="InterPro" id="IPR014001">
    <property type="entry name" value="Helicase_ATP-bd"/>
</dbReference>
<dbReference type="CDD" id="cd05684">
    <property type="entry name" value="S1_DHX8_helicase"/>
    <property type="match status" value="1"/>
</dbReference>
<organism evidence="15 16">
    <name type="scientific">Circinella minor</name>
    <dbReference type="NCBI Taxonomy" id="1195481"/>
    <lineage>
        <taxon>Eukaryota</taxon>
        <taxon>Fungi</taxon>
        <taxon>Fungi incertae sedis</taxon>
        <taxon>Mucoromycota</taxon>
        <taxon>Mucoromycotina</taxon>
        <taxon>Mucoromycetes</taxon>
        <taxon>Mucorales</taxon>
        <taxon>Lichtheimiaceae</taxon>
        <taxon>Circinella</taxon>
    </lineage>
</organism>
<dbReference type="EC" id="3.6.4.13" evidence="2"/>
<dbReference type="SMART" id="SM00847">
    <property type="entry name" value="HA2"/>
    <property type="match status" value="1"/>
</dbReference>
<evidence type="ECO:0000256" key="6">
    <source>
        <dbReference type="ARBA" id="ARBA00022806"/>
    </source>
</evidence>
<dbReference type="InterPro" id="IPR011545">
    <property type="entry name" value="DEAD/DEAH_box_helicase_dom"/>
</dbReference>
<dbReference type="CDD" id="cd21691">
    <property type="entry name" value="GH2-like_DHX8"/>
    <property type="match status" value="1"/>
</dbReference>
<dbReference type="GO" id="GO:0003724">
    <property type="term" value="F:RNA helicase activity"/>
    <property type="evidence" value="ECO:0007669"/>
    <property type="project" value="UniProtKB-EC"/>
</dbReference>
<sequence length="1162" mass="131433">MEELEQLEKLSLVNKVVSELYNHTGLSDKVLAEYILHLHDEANGSVQKFKDSLKDADFSGSFIENLDRIINTMKPKKKLGQQSTEEKAEKLPGLALADDPEWHKKRQEDLNVADDMMAQLERGAFEQRSRPAEESLNNNKRQSRERSLSPSPPPRQRRRRDRSRSRSLSRSPSRRHRRHEKSRSPPPSRRGGRSNEIDESPVLYKIYDGRVTNNSKDFGAFVQLEGVRGKFEGMVHVKQMASGMVRHPSDVVSRNQKVKVKVMSMVGTRISLSMKDVDQRTGEDLSPHLRVRSKEEMETMASRNPDRPGSAIRQSKRFEDDGPSRAIKRMSSPERWEIKQLIASGVVNPADYPDLDQEDQDFAADMEAEEEIDVEVREEEPPFLSGQTKKTLQLSPVKVVKVPDGTLNRSALAGAALAKERRELRHQQQNEEMDAVAKDVNQPWQDPMPEPGQRQFAQDMRGQAAGAKTEIAEWKKATFNNATSFGKITDLSIQEQRESLPIYKLRDSLVQAIAENQFLIVVGDTGSGKTTQMTQYLAEEGFANNGRIGCTQPRRVAAMSVAKRVAEEVGCRVGQEVGYTIRFEDCTSPETRIKYMTDGMLLRECLIDPAMSNYSVVILDEAHERTISTDVLFGLLKRAAKLRPDLKLIITSATLDADKFATYFNNCPIFTIPGRTYPVEVLYTKDPEADYLDAALITVMQIHLSEPPGDILLFLTGQEEIDTSSEILYERMKALGSDVPELIILPVYSALPSEMQSRIFDPAPPGSRKVVIATNIAETSITIDGIYYVVDPGFVKQNKWDAKLGMDSLVVVPISQAAARQRSGRAGRTGPGKCYRLFTEAAYRNEMLPNTIPEIQLLNLSMTVLMLKAMGINDLLHFDFMDPPPEANMIQALEQLYALQALDDEGLLTRLGRKMAEFPLEPQLSKMLIQSVDLGCSEEILTIVAMLTAQNVFYRPKEKQAQADAKKAKFHQPEGDHLTLLTVFNGWKANGYANPWCFENFIQARSMKRALDVRKQLVGIMDRYRHDIVSCGRNYTRVCKALVSGYFRNAAKKDPQEGYKTLLEGTPVYIHPSSALFNKGPEWVIYHEIVFTSKEYMREVTAIDPKWLTEAAPTFFRVADANKISKRKRQEKIEPLFNRYEKPNQWRLSKVKRGGRISQTFG</sequence>
<dbReference type="InterPro" id="IPR011709">
    <property type="entry name" value="DEAD-box_helicase_OB_fold"/>
</dbReference>
<dbReference type="SUPFAM" id="SSF50249">
    <property type="entry name" value="Nucleic acid-binding proteins"/>
    <property type="match status" value="1"/>
</dbReference>
<dbReference type="Gene3D" id="2.40.50.140">
    <property type="entry name" value="Nucleic acid-binding proteins"/>
    <property type="match status" value="1"/>
</dbReference>
<evidence type="ECO:0000259" key="14">
    <source>
        <dbReference type="PROSITE" id="PS51194"/>
    </source>
</evidence>
<dbReference type="PROSITE" id="PS51192">
    <property type="entry name" value="HELICASE_ATP_BIND_1"/>
    <property type="match status" value="1"/>
</dbReference>
<dbReference type="FunFam" id="2.40.50.140:FF:000061">
    <property type="entry name" value="ATP-dependent RNA helicase DHX8"/>
    <property type="match status" value="1"/>
</dbReference>
<evidence type="ECO:0000256" key="2">
    <source>
        <dbReference type="ARBA" id="ARBA00012552"/>
    </source>
</evidence>
<dbReference type="SMART" id="SM00316">
    <property type="entry name" value="S1"/>
    <property type="match status" value="1"/>
</dbReference>
<feature type="region of interest" description="Disordered" evidence="11">
    <location>
        <begin position="124"/>
        <end position="197"/>
    </location>
</feature>
<dbReference type="GO" id="GO:0016787">
    <property type="term" value="F:hydrolase activity"/>
    <property type="evidence" value="ECO:0007669"/>
    <property type="project" value="UniProtKB-KW"/>
</dbReference>
<name>A0A8H7S9P6_9FUNG</name>
<dbReference type="Gene3D" id="3.40.50.300">
    <property type="entry name" value="P-loop containing nucleotide triphosphate hydrolases"/>
    <property type="match status" value="2"/>
</dbReference>
<dbReference type="SMART" id="SM00490">
    <property type="entry name" value="HELICc"/>
    <property type="match status" value="1"/>
</dbReference>
<gene>
    <name evidence="15" type="ORF">INT45_003708</name>
</gene>
<dbReference type="GO" id="GO:0000390">
    <property type="term" value="P:spliceosomal complex disassembly"/>
    <property type="evidence" value="ECO:0007669"/>
    <property type="project" value="TreeGrafter"/>
</dbReference>
<reference evidence="15 16" key="1">
    <citation type="submission" date="2020-12" db="EMBL/GenBank/DDBJ databases">
        <title>Metabolic potential, ecology and presence of endohyphal bacteria is reflected in genomic diversity of Mucoromycotina.</title>
        <authorList>
            <person name="Muszewska A."/>
            <person name="Okrasinska A."/>
            <person name="Steczkiewicz K."/>
            <person name="Drgas O."/>
            <person name="Orlowska M."/>
            <person name="Perlinska-Lenart U."/>
            <person name="Aleksandrzak-Piekarczyk T."/>
            <person name="Szatraj K."/>
            <person name="Zielenkiewicz U."/>
            <person name="Pilsyk S."/>
            <person name="Malc E."/>
            <person name="Mieczkowski P."/>
            <person name="Kruszewska J.S."/>
            <person name="Biernat P."/>
            <person name="Pawlowska J."/>
        </authorList>
    </citation>
    <scope>NUCLEOTIDE SEQUENCE [LARGE SCALE GENOMIC DNA]</scope>
    <source>
        <strain evidence="15 16">CBS 142.35</strain>
    </source>
</reference>
<feature type="compositionally biased region" description="Basic and acidic residues" evidence="11">
    <location>
        <begin position="124"/>
        <end position="133"/>
    </location>
</feature>
<comment type="subcellular location">
    <subcellularLocation>
        <location evidence="1">Nucleus</location>
    </subcellularLocation>
</comment>
<keyword evidence="3" id="KW-0507">mRNA processing</keyword>
<evidence type="ECO:0000256" key="5">
    <source>
        <dbReference type="ARBA" id="ARBA00022801"/>
    </source>
</evidence>
<dbReference type="PANTHER" id="PTHR18934">
    <property type="entry name" value="ATP-DEPENDENT RNA HELICASE"/>
    <property type="match status" value="1"/>
</dbReference>
<dbReference type="PROSITE" id="PS00690">
    <property type="entry name" value="DEAH_ATP_HELICASE"/>
    <property type="match status" value="1"/>
</dbReference>
<dbReference type="PROSITE" id="PS50126">
    <property type="entry name" value="S1"/>
    <property type="match status" value="1"/>
</dbReference>
<dbReference type="InterPro" id="IPR001650">
    <property type="entry name" value="Helicase_C-like"/>
</dbReference>
<dbReference type="FunFam" id="1.20.120.1080:FF:000001">
    <property type="entry name" value="Pre-mRNA-splicing factor ATP-dependent RNA helicase"/>
    <property type="match status" value="1"/>
</dbReference>
<dbReference type="AlphaFoldDB" id="A0A8H7S9P6"/>
<dbReference type="InterPro" id="IPR003029">
    <property type="entry name" value="S1_domain"/>
</dbReference>
<dbReference type="InterPro" id="IPR049588">
    <property type="entry name" value="DHX8_GH2-like"/>
</dbReference>
<protein>
    <recommendedName>
        <fullName evidence="2">RNA helicase</fullName>
        <ecNumber evidence="2">3.6.4.13</ecNumber>
    </recommendedName>
</protein>
<evidence type="ECO:0000259" key="12">
    <source>
        <dbReference type="PROSITE" id="PS50126"/>
    </source>
</evidence>
<dbReference type="Proteomes" id="UP000646827">
    <property type="component" value="Unassembled WGS sequence"/>
</dbReference>
<dbReference type="PROSITE" id="PS51194">
    <property type="entry name" value="HELICASE_CTER"/>
    <property type="match status" value="1"/>
</dbReference>
<dbReference type="Pfam" id="PF21010">
    <property type="entry name" value="HA2_C"/>
    <property type="match status" value="1"/>
</dbReference>
<dbReference type="EMBL" id="JAEPRB010000040">
    <property type="protein sequence ID" value="KAG2224568.1"/>
    <property type="molecule type" value="Genomic_DNA"/>
</dbReference>
<evidence type="ECO:0000256" key="9">
    <source>
        <dbReference type="ARBA" id="ARBA00023242"/>
    </source>
</evidence>
<dbReference type="Pfam" id="PF07717">
    <property type="entry name" value="OB_NTP_bind"/>
    <property type="match status" value="1"/>
</dbReference>